<dbReference type="Proteomes" id="UP000814128">
    <property type="component" value="Unassembled WGS sequence"/>
</dbReference>
<gene>
    <name evidence="1" type="ORF">K488DRAFT_40882</name>
</gene>
<name>A0ACB8QYC0_9AGAM</name>
<sequence>MTAIPRLRILALPLSSAARLAKPPSATSYPLVYYYFQTAPRPADQPPSLANRITSKAASLWARFGNAPEGNWRRRLFGYGERLVDKIEFEELALSSLDPSMGPTTTSAGAAAIALVHPSFIGFAPVGHLESLLAHRAPKHRRGFWTWVAIAPLTAPFTLVPVIPNLPFFYAAWRAWSHYRAWKASEYLEGLVKRGLVEAQADAALDAVYAEETGGKEGDGEERVMLSRSGVERIGRTFGLAGAAEGQLHRAVGQARARLKQG</sequence>
<proteinExistence type="predicted"/>
<evidence type="ECO:0000313" key="2">
    <source>
        <dbReference type="Proteomes" id="UP000814128"/>
    </source>
</evidence>
<organism evidence="1 2">
    <name type="scientific">Vararia minispora EC-137</name>
    <dbReference type="NCBI Taxonomy" id="1314806"/>
    <lineage>
        <taxon>Eukaryota</taxon>
        <taxon>Fungi</taxon>
        <taxon>Dikarya</taxon>
        <taxon>Basidiomycota</taxon>
        <taxon>Agaricomycotina</taxon>
        <taxon>Agaricomycetes</taxon>
        <taxon>Russulales</taxon>
        <taxon>Lachnocladiaceae</taxon>
        <taxon>Vararia</taxon>
    </lineage>
</organism>
<dbReference type="EMBL" id="MU273470">
    <property type="protein sequence ID" value="KAI0036548.1"/>
    <property type="molecule type" value="Genomic_DNA"/>
</dbReference>
<comment type="caution">
    <text evidence="1">The sequence shown here is derived from an EMBL/GenBank/DDBJ whole genome shotgun (WGS) entry which is preliminary data.</text>
</comment>
<evidence type="ECO:0000313" key="1">
    <source>
        <dbReference type="EMBL" id="KAI0036548.1"/>
    </source>
</evidence>
<protein>
    <submittedName>
        <fullName evidence="1">Mitochondrial K+-H+ exchange-related-domain-containing protein</fullName>
    </submittedName>
</protein>
<keyword evidence="2" id="KW-1185">Reference proteome</keyword>
<reference evidence="1" key="1">
    <citation type="submission" date="2021-02" db="EMBL/GenBank/DDBJ databases">
        <authorList>
            <consortium name="DOE Joint Genome Institute"/>
            <person name="Ahrendt S."/>
            <person name="Looney B.P."/>
            <person name="Miyauchi S."/>
            <person name="Morin E."/>
            <person name="Drula E."/>
            <person name="Courty P.E."/>
            <person name="Chicoki N."/>
            <person name="Fauchery L."/>
            <person name="Kohler A."/>
            <person name="Kuo A."/>
            <person name="Labutti K."/>
            <person name="Pangilinan J."/>
            <person name="Lipzen A."/>
            <person name="Riley R."/>
            <person name="Andreopoulos W."/>
            <person name="He G."/>
            <person name="Johnson J."/>
            <person name="Barry K.W."/>
            <person name="Grigoriev I.V."/>
            <person name="Nagy L."/>
            <person name="Hibbett D."/>
            <person name="Henrissat B."/>
            <person name="Matheny P.B."/>
            <person name="Labbe J."/>
            <person name="Martin F."/>
        </authorList>
    </citation>
    <scope>NUCLEOTIDE SEQUENCE</scope>
    <source>
        <strain evidence="1">EC-137</strain>
    </source>
</reference>
<accession>A0ACB8QYC0</accession>
<reference evidence="1" key="2">
    <citation type="journal article" date="2022" name="New Phytol.">
        <title>Evolutionary transition to the ectomycorrhizal habit in the genomes of a hyperdiverse lineage of mushroom-forming fungi.</title>
        <authorList>
            <person name="Looney B."/>
            <person name="Miyauchi S."/>
            <person name="Morin E."/>
            <person name="Drula E."/>
            <person name="Courty P.E."/>
            <person name="Kohler A."/>
            <person name="Kuo A."/>
            <person name="LaButti K."/>
            <person name="Pangilinan J."/>
            <person name="Lipzen A."/>
            <person name="Riley R."/>
            <person name="Andreopoulos W."/>
            <person name="He G."/>
            <person name="Johnson J."/>
            <person name="Nolan M."/>
            <person name="Tritt A."/>
            <person name="Barry K.W."/>
            <person name="Grigoriev I.V."/>
            <person name="Nagy L.G."/>
            <person name="Hibbett D."/>
            <person name="Henrissat B."/>
            <person name="Matheny P.B."/>
            <person name="Labbe J."/>
            <person name="Martin F.M."/>
        </authorList>
    </citation>
    <scope>NUCLEOTIDE SEQUENCE</scope>
    <source>
        <strain evidence="1">EC-137</strain>
    </source>
</reference>